<dbReference type="RefSeq" id="WP_141697748.1">
    <property type="nucleotide sequence ID" value="NZ_FMAE01000023.1"/>
</dbReference>
<feature type="region of interest" description="Disordered" evidence="1">
    <location>
        <begin position="25"/>
        <end position="62"/>
    </location>
</feature>
<feature type="compositionally biased region" description="Pro residues" evidence="1">
    <location>
        <begin position="33"/>
        <end position="43"/>
    </location>
</feature>
<dbReference type="EMBL" id="FMAE01000023">
    <property type="protein sequence ID" value="SCB51872.1"/>
    <property type="molecule type" value="Genomic_DNA"/>
</dbReference>
<accession>A0A1C3XHW6</accession>
<name>A0A1C3XHW6_9BRAD</name>
<dbReference type="AlphaFoldDB" id="A0A1C3XHW6"/>
<evidence type="ECO:0000313" key="3">
    <source>
        <dbReference type="Proteomes" id="UP000183174"/>
    </source>
</evidence>
<proteinExistence type="predicted"/>
<protein>
    <submittedName>
        <fullName evidence="2">Uncharacterized protein</fullName>
    </submittedName>
</protein>
<organism evidence="2 3">
    <name type="scientific">Bradyrhizobium yuanmingense</name>
    <dbReference type="NCBI Taxonomy" id="108015"/>
    <lineage>
        <taxon>Bacteria</taxon>
        <taxon>Pseudomonadati</taxon>
        <taxon>Pseudomonadota</taxon>
        <taxon>Alphaproteobacteria</taxon>
        <taxon>Hyphomicrobiales</taxon>
        <taxon>Nitrobacteraceae</taxon>
        <taxon>Bradyrhizobium</taxon>
    </lineage>
</organism>
<evidence type="ECO:0000256" key="1">
    <source>
        <dbReference type="SAM" id="MobiDB-lite"/>
    </source>
</evidence>
<dbReference type="Proteomes" id="UP000183174">
    <property type="component" value="Unassembled WGS sequence"/>
</dbReference>
<evidence type="ECO:0000313" key="2">
    <source>
        <dbReference type="EMBL" id="SCB51872.1"/>
    </source>
</evidence>
<feature type="region of interest" description="Disordered" evidence="1">
    <location>
        <begin position="114"/>
        <end position="174"/>
    </location>
</feature>
<sequence>MPQLIEFEGQRHEFPDDFTQADIQRALSSRPRAPQPPMPPLPPGYKLDPPATIPPLPPGYKLDRPVTDPAVIAPLEGAAPAAKHGMFDDLIRGQGASRQPTLVPVDHDPWAAFPDPKPPFDPSQPYQVVDKPPFDPAKPLRATPNQASPGVRPNPFDQFDASTTPRPAANPFDQFDQPVAEPVVIRDGRLVVTPPQKPKPIERPASVLPSSVGGAVRDFQVGAQGVGKGLTDIITGPFDLVAGAQNLATTGINKLLGTNIPMATPASKLVEQAVDATGIPVIDPATMSRSEKLAYDANRFGTQAVGTGAMLARRAPQVAASVTRSETLPRRVLDHMARPYTEAPARTLVGDTIGGVGAGVAVNAADNYVPDDAIVLGHYVGHGLKDVTNVLAPVAGASGANTLQAGVETLGSVIRNLATKTFTSAPAPIPLNAATKGPYSNSDVERAAAKIQSAATGSPRALAQDIRENAAALAKPEEGGTPLQASAMPTSGLLSKDPGLIAAEQAARLKSSPEFVKRDQNVKAAAAERVEAMRDPEADLGSVMRRAAEARTERMNAAETDVLQREDAVSSLDQIRRDQGQPFSAVANNGAKANASRRLDRALVEETYIPARAEKNRRFDTAPGRNEQLLADDVFGAIDRIRAGANNLAPGTLPEDFMRRLNALRPQMIEHPPESGQVINVGGPGTAPGADLADLRKFIGPAQQQAQARGNFDLADNLGRLRSAINRTIEGAPGYADANANYRRFAERFRPEPNDPMAKFTRAIDRGGQNADGELNRGATPPSETASKLLATPESATTVSRALRGSPAMTAGETALRDHYRSSLAMSALNADGTINPIRASAWADNHADILAEFPAIRREFDDIVAQARRGEQMHSQARADLEAARTARNATEAEVDRSVIGTLLREDPREAAASVLSDKYGGLKKLDEIGALVRNDAQAQRGWKAAMSEVLADKVQGTRQVGETLEVQFARLAKEFKDNEQVLAKVFSSEEMNNLRQAHKILSYFKEAEKRATVGSDTAEKINIPGWAQLAVRHFKGDLAGGGLIKRFKLLLEMLPSNKQNADEIIHMAWFDPNVAAYLLERPVKNPNVPQYNIDLRRLIAAANASREN</sequence>
<gene>
    <name evidence="2" type="ORF">GA0061099_10234</name>
</gene>
<feature type="region of interest" description="Disordered" evidence="1">
    <location>
        <begin position="767"/>
        <end position="797"/>
    </location>
</feature>
<reference evidence="2 3" key="1">
    <citation type="submission" date="2016-08" db="EMBL/GenBank/DDBJ databases">
        <authorList>
            <person name="Seilhamer J.J."/>
        </authorList>
    </citation>
    <scope>NUCLEOTIDE SEQUENCE [LARGE SCALE GENOMIC DNA]</scope>
    <source>
        <strain evidence="2 3">CCBAU 10071</strain>
    </source>
</reference>